<gene>
    <name evidence="1" type="ORF">GCM10023093_12020</name>
</gene>
<evidence type="ECO:0000313" key="2">
    <source>
        <dbReference type="Proteomes" id="UP001500067"/>
    </source>
</evidence>
<accession>A0ABP8NCC7</accession>
<sequence length="838" mass="93034">MAGAQDSGEEEIPDEISVSLEVKGVGAGDIPALYLGKDVYLSVTGIFDLIKIRNFVYPSQDSIKGFYIQERDTFLIDKPGGRVYFKGVVHDVADHGLLRNETGLYLNLKHFKTIFGLDGIFYFRRLVVTMVSDVELPAIREARQDLMRKNVSRLRGDIKADTNIKRTYPFFHFGMADWAVMSSQQSQGGDQTTVNLSMGGVLAGGELNTSLNYYSQQEFTEKLQFYQWRYVNNESPVLRQVAAGKIFTQSTSTLYAPVVGVQVSNVSTLYKRAYGTYLMSNTTEPNWMVELYVNDVLVDYTKADASGFYSFDVPLIYGYTTVRLKFYGPYGEVRSSQQYINIPFNFVPAGEVEYSVNGGIVEDGKDSKFSRAYVKYGLSRHVTVGGGNEYLSSVTSGSMMPFMNSSVRLAPRLLVSAEYAHSARSRAILSYRMPKGMQCELDYTKFAKGQTAIFFNFLEERKAIVSMPLRAKRVSAFARLTLDQIILPNTQYTNSELSLTGFVGKVGLNFSSFTSFMRDGNPYFYSVASATIPLPARILFTSQIQYDHKTNVPVFAKLTFEKNVKGKGYISGSYQEYFNISNRNFLLGMRYDLSFAKAAVSVLSGSDGSYSRIQAASGSIVVDRKSGYLKAGNRTNVSKGGVAIEAFLDVNANGLRDAGEPRVPGLKVQINGGRTIYDEKDTMIRILDLEPYNSYFIELIRSSFDNISWQLQKKTLNVTVNPNNFTLIQVPVVVVGEVSGMVSKATSDVKSDARGLGQVIVAIYNNKNELVARTVSESDGYFNYLGLKAGLYTVRVDPGQLAKLHLRSTPEFVPIVIKEGTDGDVADGVEFVLTPDGK</sequence>
<reference evidence="2" key="1">
    <citation type="journal article" date="2019" name="Int. J. Syst. Evol. Microbiol.">
        <title>The Global Catalogue of Microorganisms (GCM) 10K type strain sequencing project: providing services to taxonomists for standard genome sequencing and annotation.</title>
        <authorList>
            <consortium name="The Broad Institute Genomics Platform"/>
            <consortium name="The Broad Institute Genome Sequencing Center for Infectious Disease"/>
            <person name="Wu L."/>
            <person name="Ma J."/>
        </authorList>
    </citation>
    <scope>NUCLEOTIDE SEQUENCE [LARGE SCALE GENOMIC DNA]</scope>
    <source>
        <strain evidence="2">JCM 32105</strain>
    </source>
</reference>
<organism evidence="1 2">
    <name type="scientific">Nemorincola caseinilytica</name>
    <dbReference type="NCBI Taxonomy" id="2054315"/>
    <lineage>
        <taxon>Bacteria</taxon>
        <taxon>Pseudomonadati</taxon>
        <taxon>Bacteroidota</taxon>
        <taxon>Chitinophagia</taxon>
        <taxon>Chitinophagales</taxon>
        <taxon>Chitinophagaceae</taxon>
        <taxon>Nemorincola</taxon>
    </lineage>
</organism>
<keyword evidence="2" id="KW-1185">Reference proteome</keyword>
<comment type="caution">
    <text evidence="1">The sequence shown here is derived from an EMBL/GenBank/DDBJ whole genome shotgun (WGS) entry which is preliminary data.</text>
</comment>
<dbReference type="Proteomes" id="UP001500067">
    <property type="component" value="Unassembled WGS sequence"/>
</dbReference>
<dbReference type="SUPFAM" id="SSF49478">
    <property type="entry name" value="Cna protein B-type domain"/>
    <property type="match status" value="1"/>
</dbReference>
<evidence type="ECO:0000313" key="1">
    <source>
        <dbReference type="EMBL" id="GAA4463471.1"/>
    </source>
</evidence>
<dbReference type="RefSeq" id="WP_345080053.1">
    <property type="nucleotide sequence ID" value="NZ_BAABFA010000008.1"/>
</dbReference>
<proteinExistence type="predicted"/>
<name>A0ABP8NCC7_9BACT</name>
<dbReference type="EMBL" id="BAABFA010000008">
    <property type="protein sequence ID" value="GAA4463471.1"/>
    <property type="molecule type" value="Genomic_DNA"/>
</dbReference>
<protein>
    <recommendedName>
        <fullName evidence="3">Carboxypeptidase regulatory-like domain-containing protein</fullName>
    </recommendedName>
</protein>
<evidence type="ECO:0008006" key="3">
    <source>
        <dbReference type="Google" id="ProtNLM"/>
    </source>
</evidence>